<organism evidence="1 2">
    <name type="scientific">Candidatus Syntropharchaeum caldarium</name>
    <dbReference type="NCBI Taxonomy" id="1838285"/>
    <lineage>
        <taxon>Archaea</taxon>
        <taxon>Methanobacteriati</taxon>
        <taxon>Methanobacteriota</taxon>
        <taxon>Stenosarchaea group</taxon>
        <taxon>Methanomicrobia</taxon>
        <taxon>Methanosarcinales</taxon>
        <taxon>ANME-2 cluster</taxon>
        <taxon>Candidatus Syntropharchaeum</taxon>
    </lineage>
</organism>
<dbReference type="EMBL" id="LYOS01000007">
    <property type="protein sequence ID" value="OFV67172.1"/>
    <property type="molecule type" value="Genomic_DNA"/>
</dbReference>
<keyword evidence="2" id="KW-1185">Reference proteome</keyword>
<evidence type="ECO:0000313" key="1">
    <source>
        <dbReference type="EMBL" id="OFV67172.1"/>
    </source>
</evidence>
<dbReference type="Proteomes" id="UP000186940">
    <property type="component" value="Unassembled WGS sequence"/>
</dbReference>
<sequence>MSGEPRFRDLIEELVSKDSLSISAIQRQLEKKGVKEHRLIVTGYLRALRDMGIVEERKVPPSKVYSLISKEEKSETDFYSYIKQEIEDLDVDAEVKLAVAVLLINTLFHRPCFRIELKRLGTSYVESEFVRKVDGSAYIRAINQNKLAISDDEPAFECVTELLSTEVVDLMIRVLSNVVKEVVDVSGLYEKYPQKTLEFNL</sequence>
<dbReference type="SUPFAM" id="SSF46785">
    <property type="entry name" value="Winged helix' DNA-binding domain"/>
    <property type="match status" value="1"/>
</dbReference>
<protein>
    <submittedName>
        <fullName evidence="1">Uncharacterized protein</fullName>
    </submittedName>
</protein>
<dbReference type="STRING" id="1838285.SCAL_001706"/>
<dbReference type="AlphaFoldDB" id="A0A1F2P843"/>
<comment type="caution">
    <text evidence="1">The sequence shown here is derived from an EMBL/GenBank/DDBJ whole genome shotgun (WGS) entry which is preliminary data.</text>
</comment>
<evidence type="ECO:0000313" key="2">
    <source>
        <dbReference type="Proteomes" id="UP000186940"/>
    </source>
</evidence>
<name>A0A1F2P843_9EURY</name>
<dbReference type="InterPro" id="IPR036390">
    <property type="entry name" value="WH_DNA-bd_sf"/>
</dbReference>
<accession>A0A1F2P843</accession>
<gene>
    <name evidence="1" type="ORF">SCAL_001706</name>
</gene>
<proteinExistence type="predicted"/>
<reference evidence="1" key="1">
    <citation type="submission" date="2016-05" db="EMBL/GenBank/DDBJ databases">
        <title>Microbial consortia oxidize butane by reversing methanogenesis.</title>
        <authorList>
            <person name="Laso-Perez R."/>
            <person name="Richter M."/>
            <person name="Wegener G."/>
            <person name="Musat F."/>
        </authorList>
    </citation>
    <scope>NUCLEOTIDE SEQUENCE [LARGE SCALE GENOMIC DNA]</scope>
    <source>
        <strain evidence="1">BOX2</strain>
    </source>
</reference>